<accession>A0A178V002</accession>
<evidence type="ECO:0000256" key="5">
    <source>
        <dbReference type="ARBA" id="ARBA00022723"/>
    </source>
</evidence>
<dbReference type="SUPFAM" id="SSF53927">
    <property type="entry name" value="Cytidine deaminase-like"/>
    <property type="match status" value="2"/>
</dbReference>
<dbReference type="GO" id="GO:0008270">
    <property type="term" value="F:zinc ion binding"/>
    <property type="evidence" value="ECO:0007669"/>
    <property type="project" value="InterPro"/>
</dbReference>
<dbReference type="EMBL" id="LUHQ01000004">
    <property type="protein sequence ID" value="OAO99488.1"/>
    <property type="molecule type" value="Genomic_DNA"/>
</dbReference>
<dbReference type="Proteomes" id="UP000078284">
    <property type="component" value="Chromosome 4"/>
</dbReference>
<feature type="domain" description="CMP/dCMP-type deaminase" evidence="8">
    <location>
        <begin position="183"/>
        <end position="304"/>
    </location>
</feature>
<sequence>MAQQYKFVFTAEQAASEGVTDHKKLPKLIRKARNLVKAPSKVGAVGRASSGRFYLGVNVEFKGLLPHFSIHAEQFLIANLALNSEPKLTHLAVSHNGTVFQDPCYDCTHFLKEINNAHQIEILIKNAHGRDGSFKSLESHMPDEFGSESILSAEPSLLLMERDNCLALIDEDSAAGGISSNADLCSFLKLEALKAANKSYAPYRKCPSGVALFCEGEVYAGWYIETVDRTISLGPVQAALVDFIARGEGKGFDKITGAVLVEKKDAKVGQEDTARKLLEKIAAPNCDFKVFHCQEERKDWITGAVLVEKKDAKEGQEGKLLEKIAAPNCDFKVSHCDEELKDWITGAVLVEKKDAMVGQEGKLLEEIAAPNCDFKVSHCDEELKDWIRL</sequence>
<reference evidence="10" key="1">
    <citation type="journal article" date="2016" name="Proc. Natl. Acad. Sci. U.S.A.">
        <title>Chromosome-level assembly of Arabidopsis thaliana Ler reveals the extent of translocation and inversion polymorphisms.</title>
        <authorList>
            <person name="Zapata L."/>
            <person name="Ding J."/>
            <person name="Willing E.M."/>
            <person name="Hartwig B."/>
            <person name="Bezdan D."/>
            <person name="Jiao W.B."/>
            <person name="Patel V."/>
            <person name="Velikkakam James G."/>
            <person name="Koornneef M."/>
            <person name="Ossowski S."/>
            <person name="Schneeberger K."/>
        </authorList>
    </citation>
    <scope>NUCLEOTIDE SEQUENCE [LARGE SCALE GENOMIC DNA]</scope>
    <source>
        <strain evidence="10">cv. Landsberg erecta</strain>
    </source>
</reference>
<dbReference type="InterPro" id="IPR002125">
    <property type="entry name" value="CMP_dCMP_dom"/>
</dbReference>
<organism evidence="9 10">
    <name type="scientific">Arabidopsis thaliana</name>
    <name type="common">Mouse-ear cress</name>
    <dbReference type="NCBI Taxonomy" id="3702"/>
    <lineage>
        <taxon>Eukaryota</taxon>
        <taxon>Viridiplantae</taxon>
        <taxon>Streptophyta</taxon>
        <taxon>Embryophyta</taxon>
        <taxon>Tracheophyta</taxon>
        <taxon>Spermatophyta</taxon>
        <taxon>Magnoliopsida</taxon>
        <taxon>eudicotyledons</taxon>
        <taxon>Gunneridae</taxon>
        <taxon>Pentapetalae</taxon>
        <taxon>rosids</taxon>
        <taxon>malvids</taxon>
        <taxon>Brassicales</taxon>
        <taxon>Brassicaceae</taxon>
        <taxon>Camelineae</taxon>
        <taxon>Arabidopsis</taxon>
    </lineage>
</organism>
<dbReference type="GO" id="GO:0005829">
    <property type="term" value="C:cytosol"/>
    <property type="evidence" value="ECO:0007669"/>
    <property type="project" value="UniProtKB-ARBA"/>
</dbReference>
<dbReference type="FunFam" id="3.40.140.10:FF:000006">
    <property type="entry name" value="Cytidine deaminase"/>
    <property type="match status" value="1"/>
</dbReference>
<dbReference type="PANTHER" id="PTHR11644:SF2">
    <property type="entry name" value="CYTIDINE DEAMINASE"/>
    <property type="match status" value="1"/>
</dbReference>
<comment type="cofactor">
    <cofactor evidence="1">
        <name>Zn(2+)</name>
        <dbReference type="ChEBI" id="CHEBI:29105"/>
    </cofactor>
</comment>
<dbReference type="Pfam" id="PF08211">
    <property type="entry name" value="dCMP_cyt_deam_2"/>
    <property type="match status" value="1"/>
</dbReference>
<dbReference type="PANTHER" id="PTHR11644">
    <property type="entry name" value="CYTIDINE DEAMINASE"/>
    <property type="match status" value="1"/>
</dbReference>
<dbReference type="GO" id="GO:0046135">
    <property type="term" value="P:pyrimidine nucleoside catabolic process"/>
    <property type="evidence" value="ECO:0007669"/>
    <property type="project" value="UniProtKB-ARBA"/>
</dbReference>
<evidence type="ECO:0000256" key="6">
    <source>
        <dbReference type="ARBA" id="ARBA00022801"/>
    </source>
</evidence>
<feature type="domain" description="CMP/dCMP-type deaminase" evidence="8">
    <location>
        <begin position="20"/>
        <end position="148"/>
    </location>
</feature>
<dbReference type="InterPro" id="IPR016192">
    <property type="entry name" value="APOBEC/CMP_deaminase_Zn-bd"/>
</dbReference>
<dbReference type="InterPro" id="IPR050202">
    <property type="entry name" value="Cyt/Deoxycyt_deaminase"/>
</dbReference>
<gene>
    <name evidence="9" type="ordered locus">AXX17_At4g34010</name>
</gene>
<evidence type="ECO:0000259" key="8">
    <source>
        <dbReference type="PROSITE" id="PS51747"/>
    </source>
</evidence>
<dbReference type="PROSITE" id="PS51747">
    <property type="entry name" value="CYT_DCMP_DEAMINASES_2"/>
    <property type="match status" value="2"/>
</dbReference>
<keyword evidence="6" id="KW-0378">Hydrolase</keyword>
<dbReference type="InterPro" id="IPR006263">
    <property type="entry name" value="Cyt_deam_dimer"/>
</dbReference>
<evidence type="ECO:0000256" key="3">
    <source>
        <dbReference type="ARBA" id="ARBA00011738"/>
    </source>
</evidence>
<comment type="subunit">
    <text evidence="3">Homodimer.</text>
</comment>
<dbReference type="ExpressionAtlas" id="A0A178V002">
    <property type="expression patterns" value="baseline and differential"/>
</dbReference>
<comment type="caution">
    <text evidence="9">The sequence shown here is derived from an EMBL/GenBank/DDBJ whole genome shotgun (WGS) entry which is preliminary data.</text>
</comment>
<evidence type="ECO:0000256" key="7">
    <source>
        <dbReference type="ARBA" id="ARBA00022833"/>
    </source>
</evidence>
<evidence type="ECO:0000313" key="10">
    <source>
        <dbReference type="Proteomes" id="UP000078284"/>
    </source>
</evidence>
<dbReference type="Gene3D" id="3.40.140.10">
    <property type="entry name" value="Cytidine Deaminase, domain 2"/>
    <property type="match status" value="2"/>
</dbReference>
<proteinExistence type="inferred from homology"/>
<keyword evidence="7" id="KW-0862">Zinc</keyword>
<dbReference type="EC" id="3.5.4.5" evidence="4"/>
<protein>
    <recommendedName>
        <fullName evidence="4">cytidine deaminase</fullName>
        <ecNumber evidence="4">3.5.4.5</ecNumber>
    </recommendedName>
</protein>
<dbReference type="PROSITE" id="PS00903">
    <property type="entry name" value="CYT_DCMP_DEAMINASES_1"/>
    <property type="match status" value="1"/>
</dbReference>
<evidence type="ECO:0000256" key="2">
    <source>
        <dbReference type="ARBA" id="ARBA00006576"/>
    </source>
</evidence>
<dbReference type="CDD" id="cd01283">
    <property type="entry name" value="cytidine_deaminase"/>
    <property type="match status" value="1"/>
</dbReference>
<dbReference type="GO" id="GO:0042803">
    <property type="term" value="F:protein homodimerization activity"/>
    <property type="evidence" value="ECO:0007669"/>
    <property type="project" value="UniProtKB-ARBA"/>
</dbReference>
<evidence type="ECO:0000313" key="9">
    <source>
        <dbReference type="EMBL" id="OAO99488.1"/>
    </source>
</evidence>
<dbReference type="InterPro" id="IPR013171">
    <property type="entry name" value="Cyd/dCyd_deaminase_Zn-bd"/>
</dbReference>
<name>A0A178V002_ARATH</name>
<evidence type="ECO:0000256" key="1">
    <source>
        <dbReference type="ARBA" id="ARBA00001947"/>
    </source>
</evidence>
<dbReference type="GO" id="GO:0004126">
    <property type="term" value="F:cytidine deaminase activity"/>
    <property type="evidence" value="ECO:0007669"/>
    <property type="project" value="UniProtKB-EC"/>
</dbReference>
<keyword evidence="5" id="KW-0479">Metal-binding</keyword>
<dbReference type="InterPro" id="IPR016193">
    <property type="entry name" value="Cytidine_deaminase-like"/>
</dbReference>
<evidence type="ECO:0000256" key="4">
    <source>
        <dbReference type="ARBA" id="ARBA00012783"/>
    </source>
</evidence>
<dbReference type="AlphaFoldDB" id="A0A178V002"/>
<comment type="similarity">
    <text evidence="2">Belongs to the cytidine and deoxycytidylate deaminase family.</text>
</comment>
<dbReference type="NCBIfam" id="TIGR01355">
    <property type="entry name" value="cyt_deam_dimer"/>
    <property type="match status" value="1"/>
</dbReference>